<proteinExistence type="predicted"/>
<dbReference type="EMBL" id="MLYV02000600">
    <property type="protein sequence ID" value="PSR82073.1"/>
    <property type="molecule type" value="Genomic_DNA"/>
</dbReference>
<organism evidence="2 3">
    <name type="scientific">Hermanssonia centrifuga</name>
    <dbReference type="NCBI Taxonomy" id="98765"/>
    <lineage>
        <taxon>Eukaryota</taxon>
        <taxon>Fungi</taxon>
        <taxon>Dikarya</taxon>
        <taxon>Basidiomycota</taxon>
        <taxon>Agaricomycotina</taxon>
        <taxon>Agaricomycetes</taxon>
        <taxon>Polyporales</taxon>
        <taxon>Meruliaceae</taxon>
        <taxon>Hermanssonia</taxon>
    </lineage>
</organism>
<keyword evidence="3" id="KW-1185">Reference proteome</keyword>
<feature type="region of interest" description="Disordered" evidence="1">
    <location>
        <begin position="195"/>
        <end position="235"/>
    </location>
</feature>
<dbReference type="AlphaFoldDB" id="A0A2R6P0X0"/>
<evidence type="ECO:0000313" key="3">
    <source>
        <dbReference type="Proteomes" id="UP000186601"/>
    </source>
</evidence>
<evidence type="ECO:0000256" key="1">
    <source>
        <dbReference type="SAM" id="MobiDB-lite"/>
    </source>
</evidence>
<reference evidence="2 3" key="1">
    <citation type="submission" date="2018-02" db="EMBL/GenBank/DDBJ databases">
        <title>Genome sequence of the basidiomycete white-rot fungus Phlebia centrifuga.</title>
        <authorList>
            <person name="Granchi Z."/>
            <person name="Peng M."/>
            <person name="de Vries R.P."/>
            <person name="Hilden K."/>
            <person name="Makela M.R."/>
            <person name="Grigoriev I."/>
            <person name="Riley R."/>
        </authorList>
    </citation>
    <scope>NUCLEOTIDE SEQUENCE [LARGE SCALE GENOMIC DNA]</scope>
    <source>
        <strain evidence="2 3">FBCC195</strain>
    </source>
</reference>
<sequence length="235" mass="25979">MLPLDGVSWVETPGHPNGELENPLAAFPDSLASSGELQSISSILEELELVAANAKALPIPRPPSLSLAEFHYALDPLELMDNSADISHRILNYPLGPTPGSIEHLQYNDTENWADSHDCRLSGQITAHSGDFDNFLPKTQDDYWPARPPLNRRIADCRAPSPTSNIQESLFPNVARNVEPTRSKLHPLRNILGLKRTKRPADTNDLFDPTVNPYHSQTSRSLSEDGPASRSFLVF</sequence>
<evidence type="ECO:0000313" key="2">
    <source>
        <dbReference type="EMBL" id="PSR82073.1"/>
    </source>
</evidence>
<dbReference type="Proteomes" id="UP000186601">
    <property type="component" value="Unassembled WGS sequence"/>
</dbReference>
<dbReference type="OrthoDB" id="10688876at2759"/>
<accession>A0A2R6P0X0</accession>
<gene>
    <name evidence="2" type="ORF">PHLCEN_2v6143</name>
</gene>
<protein>
    <submittedName>
        <fullName evidence="2">Uncharacterized protein</fullName>
    </submittedName>
</protein>
<name>A0A2R6P0X0_9APHY</name>
<comment type="caution">
    <text evidence="2">The sequence shown here is derived from an EMBL/GenBank/DDBJ whole genome shotgun (WGS) entry which is preliminary data.</text>
</comment>